<reference evidence="2 3" key="1">
    <citation type="submission" date="2017-06" db="EMBL/GenBank/DDBJ databases">
        <title>Streptomyces albireticuli Genome sequencing and assembly.</title>
        <authorList>
            <person name="Wang Y."/>
            <person name="Du B."/>
            <person name="Ding Y."/>
            <person name="Liu H."/>
            <person name="Hou Q."/>
            <person name="Liu K."/>
            <person name="Yao L."/>
            <person name="Wang C."/>
        </authorList>
    </citation>
    <scope>NUCLEOTIDE SEQUENCE [LARGE SCALE GENOMIC DNA]</scope>
    <source>
        <strain evidence="2 3">MDJK11</strain>
    </source>
</reference>
<name>A0A1Z2L277_9ACTN</name>
<sequence>MNNETPDEAAINSPAEDGSTAVADAPAPADAVRAVVQANGVLVAAQSLGATSSTRLAVGTYQVCFNVVVTRGTYLATVGLPGNTGTPPTGEITVTGRAGTTNCLFLQTFNSAGALADRSFHVVVVR</sequence>
<evidence type="ECO:0000313" key="2">
    <source>
        <dbReference type="EMBL" id="ARZ68378.1"/>
    </source>
</evidence>
<protein>
    <submittedName>
        <fullName evidence="2">Uncharacterized protein</fullName>
    </submittedName>
</protein>
<evidence type="ECO:0000256" key="1">
    <source>
        <dbReference type="SAM" id="MobiDB-lite"/>
    </source>
</evidence>
<dbReference type="EMBL" id="CP021744">
    <property type="protein sequence ID" value="ARZ68378.1"/>
    <property type="molecule type" value="Genomic_DNA"/>
</dbReference>
<evidence type="ECO:0000313" key="3">
    <source>
        <dbReference type="Proteomes" id="UP000195755"/>
    </source>
</evidence>
<dbReference type="AlphaFoldDB" id="A0A1Z2L277"/>
<dbReference type="OrthoDB" id="4293577at2"/>
<accession>A0A1Z2L277</accession>
<dbReference type="KEGG" id="salj:SMD11_2729"/>
<gene>
    <name evidence="2" type="ORF">SMD11_2729</name>
</gene>
<organism evidence="2 3">
    <name type="scientific">Streptomyces albireticuli</name>
    <dbReference type="NCBI Taxonomy" id="1940"/>
    <lineage>
        <taxon>Bacteria</taxon>
        <taxon>Bacillati</taxon>
        <taxon>Actinomycetota</taxon>
        <taxon>Actinomycetes</taxon>
        <taxon>Kitasatosporales</taxon>
        <taxon>Streptomycetaceae</taxon>
        <taxon>Streptomyces</taxon>
    </lineage>
</organism>
<dbReference type="RefSeq" id="WP_087926681.1">
    <property type="nucleotide sequence ID" value="NZ_CP021744.1"/>
</dbReference>
<proteinExistence type="predicted"/>
<dbReference type="Proteomes" id="UP000195755">
    <property type="component" value="Chromosome"/>
</dbReference>
<feature type="region of interest" description="Disordered" evidence="1">
    <location>
        <begin position="1"/>
        <end position="26"/>
    </location>
</feature>